<comment type="subcellular location">
    <subcellularLocation>
        <location evidence="1 9">Cell membrane</location>
        <topology evidence="1 9">Multi-pass membrane protein</topology>
    </subcellularLocation>
</comment>
<evidence type="ECO:0000256" key="5">
    <source>
        <dbReference type="ARBA" id="ARBA00022692"/>
    </source>
</evidence>
<dbReference type="PANTHER" id="PTHR38686">
    <property type="entry name" value="APOLIPOPROTEIN N-ACYLTRANSFERASE"/>
    <property type="match status" value="1"/>
</dbReference>
<evidence type="ECO:0000256" key="8">
    <source>
        <dbReference type="ARBA" id="ARBA00023315"/>
    </source>
</evidence>
<evidence type="ECO:0000313" key="11">
    <source>
        <dbReference type="EMBL" id="MFC5521709.1"/>
    </source>
</evidence>
<evidence type="ECO:0000256" key="7">
    <source>
        <dbReference type="ARBA" id="ARBA00023136"/>
    </source>
</evidence>
<dbReference type="Proteomes" id="UP001596084">
    <property type="component" value="Unassembled WGS sequence"/>
</dbReference>
<dbReference type="HAMAP" id="MF_01148">
    <property type="entry name" value="Lnt"/>
    <property type="match status" value="1"/>
</dbReference>
<keyword evidence="8 9" id="KW-0012">Acyltransferase</keyword>
<keyword evidence="7 9" id="KW-0472">Membrane</keyword>
<comment type="pathway">
    <text evidence="9">Protein modification; lipoprotein biosynthesis (N-acyl transfer).</text>
</comment>
<comment type="similarity">
    <text evidence="2 9">Belongs to the CN hydrolase family. Apolipoprotein N-acyltransferase subfamily.</text>
</comment>
<accession>A0ABW0QGA1</accession>
<dbReference type="EC" id="2.3.1.269" evidence="9"/>
<organism evidence="11 12">
    <name type="scientific">Polaromonas jejuensis</name>
    <dbReference type="NCBI Taxonomy" id="457502"/>
    <lineage>
        <taxon>Bacteria</taxon>
        <taxon>Pseudomonadati</taxon>
        <taxon>Pseudomonadota</taxon>
        <taxon>Betaproteobacteria</taxon>
        <taxon>Burkholderiales</taxon>
        <taxon>Comamonadaceae</taxon>
        <taxon>Polaromonas</taxon>
    </lineage>
</organism>
<feature type="domain" description="CN hydrolase" evidence="10">
    <location>
        <begin position="255"/>
        <end position="497"/>
    </location>
</feature>
<gene>
    <name evidence="9 11" type="primary">lnt</name>
    <name evidence="11" type="ORF">ACFPP7_12395</name>
</gene>
<dbReference type="PROSITE" id="PS50263">
    <property type="entry name" value="CN_HYDROLASE"/>
    <property type="match status" value="1"/>
</dbReference>
<feature type="transmembrane region" description="Helical" evidence="9">
    <location>
        <begin position="216"/>
        <end position="234"/>
    </location>
</feature>
<dbReference type="CDD" id="cd07571">
    <property type="entry name" value="ALP_N-acyl_transferase"/>
    <property type="match status" value="1"/>
</dbReference>
<comment type="function">
    <text evidence="9">Catalyzes the phospholipid dependent N-acylation of the N-terminal cysteine of apolipoprotein, the last step in lipoprotein maturation.</text>
</comment>
<feature type="transmembrane region" description="Helical" evidence="9">
    <location>
        <begin position="185"/>
        <end position="209"/>
    </location>
</feature>
<dbReference type="Pfam" id="PF20154">
    <property type="entry name" value="LNT_N"/>
    <property type="match status" value="1"/>
</dbReference>
<comment type="catalytic activity">
    <reaction evidence="9">
        <text>N-terminal S-1,2-diacyl-sn-glyceryl-L-cysteinyl-[lipoprotein] + a glycerophospholipid = N-acyl-S-1,2-diacyl-sn-glyceryl-L-cysteinyl-[lipoprotein] + a 2-acyl-sn-glycero-3-phospholipid + H(+)</text>
        <dbReference type="Rhea" id="RHEA:48228"/>
        <dbReference type="Rhea" id="RHEA-COMP:14681"/>
        <dbReference type="Rhea" id="RHEA-COMP:14684"/>
        <dbReference type="ChEBI" id="CHEBI:15378"/>
        <dbReference type="ChEBI" id="CHEBI:136912"/>
        <dbReference type="ChEBI" id="CHEBI:140656"/>
        <dbReference type="ChEBI" id="CHEBI:140657"/>
        <dbReference type="ChEBI" id="CHEBI:140660"/>
        <dbReference type="EC" id="2.3.1.269"/>
    </reaction>
</comment>
<name>A0ABW0QGA1_9BURK</name>
<evidence type="ECO:0000256" key="3">
    <source>
        <dbReference type="ARBA" id="ARBA00022475"/>
    </source>
</evidence>
<dbReference type="InterPro" id="IPR003010">
    <property type="entry name" value="C-N_Hydrolase"/>
</dbReference>
<evidence type="ECO:0000256" key="4">
    <source>
        <dbReference type="ARBA" id="ARBA00022679"/>
    </source>
</evidence>
<dbReference type="SUPFAM" id="SSF56317">
    <property type="entry name" value="Carbon-nitrogen hydrolase"/>
    <property type="match status" value="1"/>
</dbReference>
<keyword evidence="6 9" id="KW-1133">Transmembrane helix</keyword>
<keyword evidence="4 9" id="KW-0808">Transferase</keyword>
<feature type="transmembrane region" description="Helical" evidence="9">
    <location>
        <begin position="147"/>
        <end position="165"/>
    </location>
</feature>
<comment type="caution">
    <text evidence="11">The sequence shown here is derived from an EMBL/GenBank/DDBJ whole genome shotgun (WGS) entry which is preliminary data.</text>
</comment>
<evidence type="ECO:0000256" key="9">
    <source>
        <dbReference type="HAMAP-Rule" id="MF_01148"/>
    </source>
</evidence>
<dbReference type="InterPro" id="IPR036526">
    <property type="entry name" value="C-N_Hydrolase_sf"/>
</dbReference>
<reference evidence="12" key="1">
    <citation type="journal article" date="2019" name="Int. J. Syst. Evol. Microbiol.">
        <title>The Global Catalogue of Microorganisms (GCM) 10K type strain sequencing project: providing services to taxonomists for standard genome sequencing and annotation.</title>
        <authorList>
            <consortium name="The Broad Institute Genomics Platform"/>
            <consortium name="The Broad Institute Genome Sequencing Center for Infectious Disease"/>
            <person name="Wu L."/>
            <person name="Ma J."/>
        </authorList>
    </citation>
    <scope>NUCLEOTIDE SEQUENCE [LARGE SCALE GENOMIC DNA]</scope>
    <source>
        <strain evidence="12">CGMCC 4.7277</strain>
    </source>
</reference>
<dbReference type="EMBL" id="JBHSMX010000020">
    <property type="protein sequence ID" value="MFC5521709.1"/>
    <property type="molecule type" value="Genomic_DNA"/>
</dbReference>
<dbReference type="InterPro" id="IPR045378">
    <property type="entry name" value="LNT_N"/>
</dbReference>
<dbReference type="GO" id="GO:0016746">
    <property type="term" value="F:acyltransferase activity"/>
    <property type="evidence" value="ECO:0007669"/>
    <property type="project" value="UniProtKB-KW"/>
</dbReference>
<dbReference type="PANTHER" id="PTHR38686:SF1">
    <property type="entry name" value="APOLIPOPROTEIN N-ACYLTRANSFERASE"/>
    <property type="match status" value="1"/>
</dbReference>
<feature type="transmembrane region" description="Helical" evidence="9">
    <location>
        <begin position="79"/>
        <end position="100"/>
    </location>
</feature>
<dbReference type="NCBIfam" id="TIGR00546">
    <property type="entry name" value="lnt"/>
    <property type="match status" value="1"/>
</dbReference>
<evidence type="ECO:0000256" key="2">
    <source>
        <dbReference type="ARBA" id="ARBA00010065"/>
    </source>
</evidence>
<feature type="transmembrane region" description="Helical" evidence="9">
    <location>
        <begin position="54"/>
        <end position="72"/>
    </location>
</feature>
<dbReference type="Gene3D" id="3.60.110.10">
    <property type="entry name" value="Carbon-nitrogen hydrolase"/>
    <property type="match status" value="1"/>
</dbReference>
<keyword evidence="3 9" id="KW-1003">Cell membrane</keyword>
<dbReference type="Pfam" id="PF00795">
    <property type="entry name" value="CN_hydrolase"/>
    <property type="match status" value="1"/>
</dbReference>
<sequence length="534" mass="57826">MMSLATLPALLQRTGYSPRNRLSLLQIAIVLIAGGAHAASMAWPFAFGLTQGAPVWWLQLLSLTLLAGHLDGCRSWKRAAWLGGLFATAMLCATFWWLFISMHVYGGLAAPLAALAIVLLAAFLGLYYAAAGALFVALAPARRVPRALVFAAFWLLAELARVKFFTGFPWGEGGYAHVDGWARPLAAWVGVHGLSFLAALVAAWLAMSLRASSTRWLAGLGMVVLSVAVAGLPVHSTVQPEAGAAPAAALAVTLLQGNIPQNEKFQSGTGIATALQWYGEQLRDAQTPLVVAPETAIPLLPQELPEGYWRALQSRFATGKQAALIGLPLGSHGQGYTNSVVGLAPGQSAPYQYDKHHLVPFGEFIPPGFRWFIDMMRIPLGDFNRGAVGQASFDWMGQRLAPNICYEDLFGEELGARFVDPALAPTVFVNVSNIAWFGNTVAIDQHLQISRMRALEFNRPMIRATNTGATVIIDHRGEVTHALERHTRGVLVGQVQGRSGITPYAWWVSRYGLWPWWGLGLAVAGLALLLRRRR</sequence>
<protein>
    <recommendedName>
        <fullName evidence="9">Apolipoprotein N-acyltransferase</fullName>
        <shortName evidence="9">ALP N-acyltransferase</shortName>
        <ecNumber evidence="9">2.3.1.269</ecNumber>
    </recommendedName>
</protein>
<proteinExistence type="inferred from homology"/>
<evidence type="ECO:0000256" key="6">
    <source>
        <dbReference type="ARBA" id="ARBA00022989"/>
    </source>
</evidence>
<evidence type="ECO:0000256" key="1">
    <source>
        <dbReference type="ARBA" id="ARBA00004651"/>
    </source>
</evidence>
<feature type="transmembrane region" description="Helical" evidence="9">
    <location>
        <begin position="112"/>
        <end position="135"/>
    </location>
</feature>
<keyword evidence="5 9" id="KW-0812">Transmembrane</keyword>
<feature type="transmembrane region" description="Helical" evidence="9">
    <location>
        <begin position="513"/>
        <end position="530"/>
    </location>
</feature>
<evidence type="ECO:0000313" key="12">
    <source>
        <dbReference type="Proteomes" id="UP001596084"/>
    </source>
</evidence>
<evidence type="ECO:0000259" key="10">
    <source>
        <dbReference type="PROSITE" id="PS50263"/>
    </source>
</evidence>
<dbReference type="InterPro" id="IPR004563">
    <property type="entry name" value="Apolipo_AcylTrfase"/>
</dbReference>
<keyword evidence="12" id="KW-1185">Reference proteome</keyword>